<dbReference type="GO" id="GO:0016491">
    <property type="term" value="F:oxidoreductase activity"/>
    <property type="evidence" value="ECO:0007669"/>
    <property type="project" value="UniProtKB-KW"/>
</dbReference>
<sequence length="657" mass="73279">MTSASLTADRYRGSVRVWYASETGSAAEWAADVAREACRRGFRVGGGGSARALDDIHTDSESDDGACALTSRCHYRYRNAPLPHPNVLQHPNTILVFVVSTTGQGEAPRNMRRWWRRVLNVKTTQLRIFESRQVAVVGLGDSAYPRFNWAAKKLARRLLNLGAMFVAEPAYADDQHPLGADHTLLEWAANFWPALDKLCPKLPLFVEPSRHILPSPAFTPLPPLYPVADSSSQTPLDNENNIDDDSNACANLNYATCKSNSRISAVNHFQDVRRISFEVSENTRYSPADILCIYPSNPPEEIVKVIDFFGWADIADKPFALVQNGDIKIPTTFPKNLTLRSALTHHLDIFGAPKRYFFELLSFFTPDVMHADKLREFASPAGQEELYTYCHRLRRTTFEVLMDFHSCKGRIPPAYLFDLIPPMRPRMYSISSAPQSTSGSNDNSSSNSNGNNGNAATVVVDITVGIVVYKTKMQKLREGVCSKMLARIKSGDRVWFRIDAGTLKIPKDPNVAVIFVAAGTGIAPMRSLLLARIQNGSSENILFAGFRGKKSDHLYGNEFEELQNVGKLSYFPAFSRDDPNKIVYIQHRMGEQAQLIWDILQLGGSIFVSGNAQRIPKAVDGALVEIFQKVGKMDEPAALEHLAKLEKSRQYQSECWV</sequence>
<dbReference type="SUPFAM" id="SSF63380">
    <property type="entry name" value="Riboflavin synthase domain-like"/>
    <property type="match status" value="1"/>
</dbReference>
<evidence type="ECO:0000313" key="11">
    <source>
        <dbReference type="Proteomes" id="UP001211907"/>
    </source>
</evidence>
<evidence type="ECO:0000313" key="10">
    <source>
        <dbReference type="EMBL" id="KAJ3134527.1"/>
    </source>
</evidence>
<dbReference type="InterPro" id="IPR001433">
    <property type="entry name" value="OxRdtase_FAD/NAD-bd"/>
</dbReference>
<dbReference type="Gene3D" id="3.40.50.80">
    <property type="entry name" value="Nucleotide-binding domain of ferredoxin-NADP reductase (FNR) module"/>
    <property type="match status" value="1"/>
</dbReference>
<dbReference type="Pfam" id="PF00667">
    <property type="entry name" value="FAD_binding_1"/>
    <property type="match status" value="1"/>
</dbReference>
<dbReference type="InterPro" id="IPR003097">
    <property type="entry name" value="CysJ-like_FAD-binding"/>
</dbReference>
<dbReference type="GO" id="GO:0010181">
    <property type="term" value="F:FMN binding"/>
    <property type="evidence" value="ECO:0007669"/>
    <property type="project" value="InterPro"/>
</dbReference>
<evidence type="ECO:0000259" key="8">
    <source>
        <dbReference type="PROSITE" id="PS50902"/>
    </source>
</evidence>
<dbReference type="PANTHER" id="PTHR19384">
    <property type="entry name" value="NITRIC OXIDE SYNTHASE-RELATED"/>
    <property type="match status" value="1"/>
</dbReference>
<dbReference type="InterPro" id="IPR017938">
    <property type="entry name" value="Riboflavin_synthase-like_b-brl"/>
</dbReference>
<dbReference type="PRINTS" id="PR00371">
    <property type="entry name" value="FPNCR"/>
</dbReference>
<dbReference type="InterPro" id="IPR039261">
    <property type="entry name" value="FNR_nucleotide-bd"/>
</dbReference>
<feature type="region of interest" description="Disordered" evidence="7">
    <location>
        <begin position="430"/>
        <end position="452"/>
    </location>
</feature>
<dbReference type="SUPFAM" id="SSF52343">
    <property type="entry name" value="Ferredoxin reductase-like, C-terminal NADP-linked domain"/>
    <property type="match status" value="1"/>
</dbReference>
<evidence type="ECO:0000256" key="7">
    <source>
        <dbReference type="SAM" id="MobiDB-lite"/>
    </source>
</evidence>
<keyword evidence="4" id="KW-0274">FAD</keyword>
<dbReference type="AlphaFoldDB" id="A0AAD5T8D3"/>
<dbReference type="Gene3D" id="2.40.30.10">
    <property type="entry name" value="Translation factors"/>
    <property type="match status" value="1"/>
</dbReference>
<comment type="cofactor">
    <cofactor evidence="1">
        <name>FMN</name>
        <dbReference type="ChEBI" id="CHEBI:58210"/>
    </cofactor>
</comment>
<dbReference type="Gene3D" id="1.20.990.10">
    <property type="entry name" value="NADPH-cytochrome p450 Reductase, Chain A, domain 3"/>
    <property type="match status" value="1"/>
</dbReference>
<name>A0AAD5T8D3_9FUNG</name>
<evidence type="ECO:0000256" key="2">
    <source>
        <dbReference type="ARBA" id="ARBA00001974"/>
    </source>
</evidence>
<evidence type="ECO:0000259" key="9">
    <source>
        <dbReference type="PROSITE" id="PS51384"/>
    </source>
</evidence>
<dbReference type="PANTHER" id="PTHR19384:SF10">
    <property type="entry name" value="NADPH-DEPENDENT DIFLAVIN OXIDOREDUCTASE 1"/>
    <property type="match status" value="1"/>
</dbReference>
<dbReference type="PROSITE" id="PS50902">
    <property type="entry name" value="FLAVODOXIN_LIKE"/>
    <property type="match status" value="1"/>
</dbReference>
<proteinExistence type="predicted"/>
<comment type="caution">
    <text evidence="10">The sequence shown here is derived from an EMBL/GenBank/DDBJ whole genome shotgun (WGS) entry which is preliminary data.</text>
</comment>
<dbReference type="PROSITE" id="PS51384">
    <property type="entry name" value="FAD_FR"/>
    <property type="match status" value="1"/>
</dbReference>
<evidence type="ECO:0000256" key="3">
    <source>
        <dbReference type="ARBA" id="ARBA00022630"/>
    </source>
</evidence>
<dbReference type="Proteomes" id="UP001211907">
    <property type="component" value="Unassembled WGS sequence"/>
</dbReference>
<dbReference type="InterPro" id="IPR029039">
    <property type="entry name" value="Flavoprotein-like_sf"/>
</dbReference>
<accession>A0AAD5T8D3</accession>
<protein>
    <submittedName>
        <fullName evidence="10">NADPH-dependent diflavin oxidoreductase 1</fullName>
    </submittedName>
</protein>
<dbReference type="GO" id="GO:0005829">
    <property type="term" value="C:cytosol"/>
    <property type="evidence" value="ECO:0007669"/>
    <property type="project" value="TreeGrafter"/>
</dbReference>
<evidence type="ECO:0000256" key="1">
    <source>
        <dbReference type="ARBA" id="ARBA00001917"/>
    </source>
</evidence>
<dbReference type="Gene3D" id="3.40.50.360">
    <property type="match status" value="1"/>
</dbReference>
<dbReference type="InterPro" id="IPR017927">
    <property type="entry name" value="FAD-bd_FR_type"/>
</dbReference>
<dbReference type="GO" id="GO:0050660">
    <property type="term" value="F:flavin adenine dinucleotide binding"/>
    <property type="evidence" value="ECO:0007669"/>
    <property type="project" value="TreeGrafter"/>
</dbReference>
<dbReference type="SUPFAM" id="SSF52218">
    <property type="entry name" value="Flavoproteins"/>
    <property type="match status" value="1"/>
</dbReference>
<feature type="compositionally biased region" description="Low complexity" evidence="7">
    <location>
        <begin position="436"/>
        <end position="452"/>
    </location>
</feature>
<dbReference type="Pfam" id="PF00175">
    <property type="entry name" value="NAD_binding_1"/>
    <property type="match status" value="1"/>
</dbReference>
<dbReference type="InterPro" id="IPR008254">
    <property type="entry name" value="Flavodoxin/NO_synth"/>
</dbReference>
<keyword evidence="11" id="KW-1185">Reference proteome</keyword>
<reference evidence="10" key="1">
    <citation type="submission" date="2020-05" db="EMBL/GenBank/DDBJ databases">
        <title>Phylogenomic resolution of chytrid fungi.</title>
        <authorList>
            <person name="Stajich J.E."/>
            <person name="Amses K."/>
            <person name="Simmons R."/>
            <person name="Seto K."/>
            <person name="Myers J."/>
            <person name="Bonds A."/>
            <person name="Quandt C.A."/>
            <person name="Barry K."/>
            <person name="Liu P."/>
            <person name="Grigoriev I."/>
            <person name="Longcore J.E."/>
            <person name="James T.Y."/>
        </authorList>
    </citation>
    <scope>NUCLEOTIDE SEQUENCE</scope>
    <source>
        <strain evidence="10">JEL0513</strain>
    </source>
</reference>
<keyword evidence="5" id="KW-0521">NADP</keyword>
<keyword evidence="6" id="KW-0560">Oxidoreductase</keyword>
<dbReference type="InterPro" id="IPR001709">
    <property type="entry name" value="Flavoprot_Pyr_Nucl_cyt_Rdtase"/>
</dbReference>
<feature type="domain" description="Flavodoxin-like" evidence="8">
    <location>
        <begin position="15"/>
        <end position="192"/>
    </location>
</feature>
<gene>
    <name evidence="10" type="primary">NDOR1</name>
    <name evidence="10" type="ORF">HK100_003519</name>
</gene>
<dbReference type="InterPro" id="IPR023173">
    <property type="entry name" value="NADPH_Cyt_P450_Rdtase_alpha"/>
</dbReference>
<keyword evidence="3" id="KW-0285">Flavoprotein</keyword>
<evidence type="ECO:0000256" key="6">
    <source>
        <dbReference type="ARBA" id="ARBA00023002"/>
    </source>
</evidence>
<evidence type="ECO:0000256" key="5">
    <source>
        <dbReference type="ARBA" id="ARBA00022857"/>
    </source>
</evidence>
<comment type="cofactor">
    <cofactor evidence="2">
        <name>FAD</name>
        <dbReference type="ChEBI" id="CHEBI:57692"/>
    </cofactor>
</comment>
<feature type="domain" description="FAD-binding FR-type" evidence="9">
    <location>
        <begin position="250"/>
        <end position="506"/>
    </location>
</feature>
<dbReference type="Pfam" id="PF00258">
    <property type="entry name" value="Flavodoxin_1"/>
    <property type="match status" value="1"/>
</dbReference>
<organism evidence="10 11">
    <name type="scientific">Physocladia obscura</name>
    <dbReference type="NCBI Taxonomy" id="109957"/>
    <lineage>
        <taxon>Eukaryota</taxon>
        <taxon>Fungi</taxon>
        <taxon>Fungi incertae sedis</taxon>
        <taxon>Chytridiomycota</taxon>
        <taxon>Chytridiomycota incertae sedis</taxon>
        <taxon>Chytridiomycetes</taxon>
        <taxon>Chytridiales</taxon>
        <taxon>Chytriomycetaceae</taxon>
        <taxon>Physocladia</taxon>
    </lineage>
</organism>
<evidence type="ECO:0000256" key="4">
    <source>
        <dbReference type="ARBA" id="ARBA00022827"/>
    </source>
</evidence>
<dbReference type="EMBL" id="JADGJH010000189">
    <property type="protein sequence ID" value="KAJ3134527.1"/>
    <property type="molecule type" value="Genomic_DNA"/>
</dbReference>